<keyword evidence="3" id="KW-1185">Reference proteome</keyword>
<name>A0ABN9P858_9DINO</name>
<proteinExistence type="predicted"/>
<evidence type="ECO:0000313" key="3">
    <source>
        <dbReference type="Proteomes" id="UP001189429"/>
    </source>
</evidence>
<reference evidence="2" key="1">
    <citation type="submission" date="2023-10" db="EMBL/GenBank/DDBJ databases">
        <authorList>
            <person name="Chen Y."/>
            <person name="Shah S."/>
            <person name="Dougan E. K."/>
            <person name="Thang M."/>
            <person name="Chan C."/>
        </authorList>
    </citation>
    <scope>NUCLEOTIDE SEQUENCE [LARGE SCALE GENOMIC DNA]</scope>
</reference>
<feature type="compositionally biased region" description="Basic and acidic residues" evidence="1">
    <location>
        <begin position="33"/>
        <end position="48"/>
    </location>
</feature>
<feature type="region of interest" description="Disordered" evidence="1">
    <location>
        <begin position="31"/>
        <end position="70"/>
    </location>
</feature>
<accession>A0ABN9P858</accession>
<evidence type="ECO:0000256" key="1">
    <source>
        <dbReference type="SAM" id="MobiDB-lite"/>
    </source>
</evidence>
<evidence type="ECO:0000313" key="2">
    <source>
        <dbReference type="EMBL" id="CAK0788092.1"/>
    </source>
</evidence>
<gene>
    <name evidence="2" type="ORF">PCOR1329_LOCUS60</name>
</gene>
<organism evidence="2 3">
    <name type="scientific">Prorocentrum cordatum</name>
    <dbReference type="NCBI Taxonomy" id="2364126"/>
    <lineage>
        <taxon>Eukaryota</taxon>
        <taxon>Sar</taxon>
        <taxon>Alveolata</taxon>
        <taxon>Dinophyceae</taxon>
        <taxon>Prorocentrales</taxon>
        <taxon>Prorocentraceae</taxon>
        <taxon>Prorocentrum</taxon>
    </lineage>
</organism>
<comment type="caution">
    <text evidence="2">The sequence shown here is derived from an EMBL/GenBank/DDBJ whole genome shotgun (WGS) entry which is preliminary data.</text>
</comment>
<dbReference type="Proteomes" id="UP001189429">
    <property type="component" value="Unassembled WGS sequence"/>
</dbReference>
<dbReference type="EMBL" id="CAUYUJ010000001">
    <property type="protein sequence ID" value="CAK0788092.1"/>
    <property type="molecule type" value="Genomic_DNA"/>
</dbReference>
<sequence>MLSKEREVPRQFPDCNHGLLTSLCDRLGGSFRPSRDLEPEAPRPDKKWYQLTESFDQPEAEPHDAAAPTASARIADPAPLACSCSRFPLLCPCPASPIFPLLLPRGARSAAGHPEPLVGEPQIVQVPPVDSTVAYVSLVFVTLSWVHGFALVQ</sequence>
<protein>
    <submittedName>
        <fullName evidence="2">Uncharacterized protein</fullName>
    </submittedName>
</protein>